<dbReference type="Gene3D" id="3.40.50.150">
    <property type="entry name" value="Vaccinia Virus protein VP39"/>
    <property type="match status" value="1"/>
</dbReference>
<evidence type="ECO:0000313" key="3">
    <source>
        <dbReference type="Proteomes" id="UP001596310"/>
    </source>
</evidence>
<keyword evidence="2" id="KW-0489">Methyltransferase</keyword>
<evidence type="ECO:0000259" key="1">
    <source>
        <dbReference type="Pfam" id="PF08241"/>
    </source>
</evidence>
<accession>A0ABW1UQF2</accession>
<dbReference type="EMBL" id="JBHSSM010000022">
    <property type="protein sequence ID" value="MFC6315888.1"/>
    <property type="molecule type" value="Genomic_DNA"/>
</dbReference>
<reference evidence="3" key="1">
    <citation type="journal article" date="2019" name="Int. J. Syst. Evol. Microbiol.">
        <title>The Global Catalogue of Microorganisms (GCM) 10K type strain sequencing project: providing services to taxonomists for standard genome sequencing and annotation.</title>
        <authorList>
            <consortium name="The Broad Institute Genomics Platform"/>
            <consortium name="The Broad Institute Genome Sequencing Center for Infectious Disease"/>
            <person name="Wu L."/>
            <person name="Ma J."/>
        </authorList>
    </citation>
    <scope>NUCLEOTIDE SEQUENCE [LARGE SCALE GENOMIC DNA]</scope>
    <source>
        <strain evidence="3">CCM 8897</strain>
    </source>
</reference>
<dbReference type="InterPro" id="IPR029063">
    <property type="entry name" value="SAM-dependent_MTases_sf"/>
</dbReference>
<dbReference type="CDD" id="cd02440">
    <property type="entry name" value="AdoMet_MTases"/>
    <property type="match status" value="1"/>
</dbReference>
<dbReference type="GO" id="GO:0032259">
    <property type="term" value="P:methylation"/>
    <property type="evidence" value="ECO:0007669"/>
    <property type="project" value="UniProtKB-KW"/>
</dbReference>
<dbReference type="EC" id="2.1.1.64" evidence="2"/>
<keyword evidence="2" id="KW-0560">Oxidoreductase</keyword>
<dbReference type="Pfam" id="PF08241">
    <property type="entry name" value="Methyltransf_11"/>
    <property type="match status" value="1"/>
</dbReference>
<dbReference type="PANTHER" id="PTHR43861:SF1">
    <property type="entry name" value="TRANS-ACONITATE 2-METHYLTRANSFERASE"/>
    <property type="match status" value="1"/>
</dbReference>
<feature type="domain" description="Methyltransferase type 11" evidence="1">
    <location>
        <begin position="30"/>
        <end position="124"/>
    </location>
</feature>
<name>A0ABW1UQF2_9LACO</name>
<organism evidence="2 3">
    <name type="scientific">Lapidilactobacillus achengensis</name>
    <dbReference type="NCBI Taxonomy" id="2486000"/>
    <lineage>
        <taxon>Bacteria</taxon>
        <taxon>Bacillati</taxon>
        <taxon>Bacillota</taxon>
        <taxon>Bacilli</taxon>
        <taxon>Lactobacillales</taxon>
        <taxon>Lactobacillaceae</taxon>
        <taxon>Lapidilactobacillus</taxon>
    </lineage>
</organism>
<keyword evidence="2" id="KW-0808">Transferase</keyword>
<dbReference type="PANTHER" id="PTHR43861">
    <property type="entry name" value="TRANS-ACONITATE 2-METHYLTRANSFERASE-RELATED"/>
    <property type="match status" value="1"/>
</dbReference>
<dbReference type="GO" id="GO:0016491">
    <property type="term" value="F:oxidoreductase activity"/>
    <property type="evidence" value="ECO:0007669"/>
    <property type="project" value="UniProtKB-KW"/>
</dbReference>
<dbReference type="RefSeq" id="WP_125599888.1">
    <property type="nucleotide sequence ID" value="NZ_JBHSSM010000022.1"/>
</dbReference>
<dbReference type="InterPro" id="IPR013216">
    <property type="entry name" value="Methyltransf_11"/>
</dbReference>
<proteinExistence type="predicted"/>
<dbReference type="GO" id="GO:0102208">
    <property type="term" value="F:2-polyprenyl-6-hydroxyphenol methylase activity"/>
    <property type="evidence" value="ECO:0007669"/>
    <property type="project" value="UniProtKB-EC"/>
</dbReference>
<dbReference type="Proteomes" id="UP001596310">
    <property type="component" value="Unassembled WGS sequence"/>
</dbReference>
<keyword evidence="3" id="KW-1185">Reference proteome</keyword>
<comment type="caution">
    <text evidence="2">The sequence shown here is derived from an EMBL/GenBank/DDBJ whole genome shotgun (WGS) entry which is preliminary data.</text>
</comment>
<sequence length="230" mass="25953">MNRSQRGLAGAGEWPALQALLPDFEGKTMVDLGCGYGWHCRYASDHGARQVIGVDLSAKMLTQARSLTHANNISYRQGDLATVTFPGQRFDLVFSSLALHYLPSFDQVLSQIEQYLQPGGQFIFSVEHPLFTASGQQDWIYRADGVIDHFPVDRYFDEGPREVTFLGTTMTKYHRTLTTYLETLLAHGFQIEHVVEPQPPQALLDQPGMRDEFRRPMMLLISARLPVTCC</sequence>
<protein>
    <submittedName>
        <fullName evidence="2">Class I SAM-dependent methyltransferase</fullName>
        <ecNumber evidence="2">2.1.1.222</ecNumber>
        <ecNumber evidence="2">2.1.1.64</ecNumber>
    </submittedName>
</protein>
<dbReference type="GO" id="GO:0061542">
    <property type="term" value="F:3-demethylubiquinol 3-O-methyltransferase activity"/>
    <property type="evidence" value="ECO:0007669"/>
    <property type="project" value="UniProtKB-EC"/>
</dbReference>
<dbReference type="SUPFAM" id="SSF53335">
    <property type="entry name" value="S-adenosyl-L-methionine-dependent methyltransferases"/>
    <property type="match status" value="1"/>
</dbReference>
<dbReference type="EC" id="2.1.1.222" evidence="2"/>
<gene>
    <name evidence="2" type="ORF">ACFQHW_09975</name>
</gene>
<evidence type="ECO:0000313" key="2">
    <source>
        <dbReference type="EMBL" id="MFC6315888.1"/>
    </source>
</evidence>